<feature type="region of interest" description="Disordered" evidence="1">
    <location>
        <begin position="195"/>
        <end position="260"/>
    </location>
</feature>
<feature type="compositionally biased region" description="Basic and acidic residues" evidence="1">
    <location>
        <begin position="141"/>
        <end position="161"/>
    </location>
</feature>
<dbReference type="Proteomes" id="UP000245771">
    <property type="component" value="Unassembled WGS sequence"/>
</dbReference>
<organism evidence="3 4">
    <name type="scientific">Meira miltonrushii</name>
    <dbReference type="NCBI Taxonomy" id="1280837"/>
    <lineage>
        <taxon>Eukaryota</taxon>
        <taxon>Fungi</taxon>
        <taxon>Dikarya</taxon>
        <taxon>Basidiomycota</taxon>
        <taxon>Ustilaginomycotina</taxon>
        <taxon>Exobasidiomycetes</taxon>
        <taxon>Exobasidiales</taxon>
        <taxon>Brachybasidiaceae</taxon>
        <taxon>Meira</taxon>
    </lineage>
</organism>
<feature type="compositionally biased region" description="Acidic residues" evidence="1">
    <location>
        <begin position="225"/>
        <end position="240"/>
    </location>
</feature>
<dbReference type="GO" id="GO:0005737">
    <property type="term" value="C:cytoplasm"/>
    <property type="evidence" value="ECO:0007669"/>
    <property type="project" value="InterPro"/>
</dbReference>
<dbReference type="PANTHER" id="PTHR47524:SF1">
    <property type="entry name" value="20S RRNA ACCUMULATION PROTEIN 4"/>
    <property type="match status" value="1"/>
</dbReference>
<keyword evidence="4" id="KW-1185">Reference proteome</keyword>
<feature type="region of interest" description="Disordered" evidence="1">
    <location>
        <begin position="141"/>
        <end position="175"/>
    </location>
</feature>
<dbReference type="Pfam" id="PF04194">
    <property type="entry name" value="PDCD2_C"/>
    <property type="match status" value="1"/>
</dbReference>
<dbReference type="InParanoid" id="A0A316VM77"/>
<dbReference type="OrthoDB" id="443682at2759"/>
<sequence>MAPGQPAFCEIDSDDDSDTGSDYSVTQTQLAVTDGALEGDDETNPLVSRIGGRVAWLPTASLPPANVAQCQHCSQEMELLVQIFAPLDDSPFDRIVLVWGCARAPCQKKGTGSIKAIRLLSHNARWAAKLEKKRLREEERQAKKEQLAKEQKARQEEDDKRKKINPFSSAAGKSLNGGLGGNLFGADSATNPFGSGANANPFAPSAPQNEVAEAKDESAQKDESSESESEDEEDNEEQMAEELAIKASIETSKADWSDQDWSQKAPAYEPAQYLTTFAEPTSSTRTEAEQKKNKAQMQKLKQDGVQDVPGWEAEKYESMMAKGTDEIFERFVKRVAAHGKQIVRYEFGGVPIPFHAKGKAYEKIWPSKQAGGKTVISGQAFKAGSSGREYSTANIPACPKCGSKRVCEMQLMPNLVNTLRPKMLKGGNDGDYKVTKEDAEAERRREIEEALGHKLPNQPDADGITRDKVEQSTTEEQNGELTRRTGLKWNTAFVFVCEKDCHQEAEGKSSWSEELVELQYENEV</sequence>
<dbReference type="GeneID" id="37019959"/>
<feature type="domain" description="Programmed cell death protein 2 C-terminal" evidence="2">
    <location>
        <begin position="325"/>
        <end position="422"/>
    </location>
</feature>
<feature type="region of interest" description="Disordered" evidence="1">
    <location>
        <begin position="1"/>
        <end position="23"/>
    </location>
</feature>
<protein>
    <recommendedName>
        <fullName evidence="2">Programmed cell death protein 2 C-terminal domain-containing protein</fullName>
    </recommendedName>
</protein>
<dbReference type="AlphaFoldDB" id="A0A316VM77"/>
<name>A0A316VM77_9BASI</name>
<dbReference type="FunCoup" id="A0A316VM77">
    <property type="interactions" value="406"/>
</dbReference>
<dbReference type="EMBL" id="KZ819602">
    <property type="protein sequence ID" value="PWN37201.1"/>
    <property type="molecule type" value="Genomic_DNA"/>
</dbReference>
<dbReference type="GO" id="GO:0030490">
    <property type="term" value="P:maturation of SSU-rRNA"/>
    <property type="evidence" value="ECO:0007669"/>
    <property type="project" value="TreeGrafter"/>
</dbReference>
<evidence type="ECO:0000313" key="4">
    <source>
        <dbReference type="Proteomes" id="UP000245771"/>
    </source>
</evidence>
<dbReference type="PANTHER" id="PTHR47524">
    <property type="entry name" value="20S RRNA ACCUMULATION PROTEIN 4"/>
    <property type="match status" value="1"/>
</dbReference>
<feature type="region of interest" description="Disordered" evidence="1">
    <location>
        <begin position="454"/>
        <end position="483"/>
    </location>
</feature>
<reference evidence="3 4" key="1">
    <citation type="journal article" date="2018" name="Mol. Biol. Evol.">
        <title>Broad Genomic Sampling Reveals a Smut Pathogenic Ancestry of the Fungal Clade Ustilaginomycotina.</title>
        <authorList>
            <person name="Kijpornyongpan T."/>
            <person name="Mondo S.J."/>
            <person name="Barry K."/>
            <person name="Sandor L."/>
            <person name="Lee J."/>
            <person name="Lipzen A."/>
            <person name="Pangilinan J."/>
            <person name="LaButti K."/>
            <person name="Hainaut M."/>
            <person name="Henrissat B."/>
            <person name="Grigoriev I.V."/>
            <person name="Spatafora J.W."/>
            <person name="Aime M.C."/>
        </authorList>
    </citation>
    <scope>NUCLEOTIDE SEQUENCE [LARGE SCALE GENOMIC DNA]</scope>
    <source>
        <strain evidence="3 4">MCA 3882</strain>
    </source>
</reference>
<proteinExistence type="predicted"/>
<dbReference type="RefSeq" id="XP_025357503.1">
    <property type="nucleotide sequence ID" value="XM_025498178.1"/>
</dbReference>
<feature type="compositionally biased region" description="Polar residues" evidence="1">
    <location>
        <begin position="471"/>
        <end position="480"/>
    </location>
</feature>
<gene>
    <name evidence="3" type="ORF">FA14DRAFT_159361</name>
</gene>
<dbReference type="InterPro" id="IPR007320">
    <property type="entry name" value="PDCD2_C"/>
</dbReference>
<accession>A0A316VM77</accession>
<evidence type="ECO:0000256" key="1">
    <source>
        <dbReference type="SAM" id="MobiDB-lite"/>
    </source>
</evidence>
<evidence type="ECO:0000259" key="2">
    <source>
        <dbReference type="Pfam" id="PF04194"/>
    </source>
</evidence>
<feature type="compositionally biased region" description="Basic and acidic residues" evidence="1">
    <location>
        <begin position="212"/>
        <end position="224"/>
    </location>
</feature>
<dbReference type="STRING" id="1280837.A0A316VM77"/>
<evidence type="ECO:0000313" key="3">
    <source>
        <dbReference type="EMBL" id="PWN37201.1"/>
    </source>
</evidence>